<name>A0A4V5NFK9_9PEZI</name>
<feature type="region of interest" description="Disordered" evidence="1">
    <location>
        <begin position="194"/>
        <end position="213"/>
    </location>
</feature>
<organism evidence="2 3">
    <name type="scientific">Cryomyces minteri</name>
    <dbReference type="NCBI Taxonomy" id="331657"/>
    <lineage>
        <taxon>Eukaryota</taxon>
        <taxon>Fungi</taxon>
        <taxon>Dikarya</taxon>
        <taxon>Ascomycota</taxon>
        <taxon>Pezizomycotina</taxon>
        <taxon>Dothideomycetes</taxon>
        <taxon>Dothideomycetes incertae sedis</taxon>
        <taxon>Cryomyces</taxon>
    </lineage>
</organism>
<sequence length="313" mass="33279">MNPRPTDSASSAQEYLRSLIPLPVPKFSMQAAARGNCWSSGPFLYAHTTAAHRALINSQNPTSLVDTAESSTVGGRSGYVGDAESEVGDARLADYAGKVGDQGECLYCRHQATSRRLDSELASKIHLNHDTLSSPISSAPPDIASAMWAPPVQTATRKKVSQNLTKKSNYWGDEVDDEEDDALWETTALSTPVRTEDLPSAFSASSSEGDRPITVAGQQTVAPELADRSLSLRHSSTPPKVPSPFAHGLAAEDLLELLSTTSPDDEAAAEIPIPSRLSGVTDVDAEEFVQCTTVVSALSSVPGFRRVVVATSR</sequence>
<gene>
    <name evidence="2" type="ORF">B0A49_09225</name>
</gene>
<dbReference type="EMBL" id="NAJN01000568">
    <property type="protein sequence ID" value="TKA71399.1"/>
    <property type="molecule type" value="Genomic_DNA"/>
</dbReference>
<proteinExistence type="predicted"/>
<dbReference type="Proteomes" id="UP000308768">
    <property type="component" value="Unassembled WGS sequence"/>
</dbReference>
<evidence type="ECO:0000313" key="2">
    <source>
        <dbReference type="EMBL" id="TKA71399.1"/>
    </source>
</evidence>
<comment type="caution">
    <text evidence="2">The sequence shown here is derived from an EMBL/GenBank/DDBJ whole genome shotgun (WGS) entry which is preliminary data.</text>
</comment>
<evidence type="ECO:0000256" key="1">
    <source>
        <dbReference type="SAM" id="MobiDB-lite"/>
    </source>
</evidence>
<dbReference type="AlphaFoldDB" id="A0A4V5NFK9"/>
<accession>A0A4V5NFK9</accession>
<protein>
    <submittedName>
        <fullName evidence="2">Uncharacterized protein</fullName>
    </submittedName>
</protein>
<keyword evidence="3" id="KW-1185">Reference proteome</keyword>
<reference evidence="2 3" key="1">
    <citation type="submission" date="2017-03" db="EMBL/GenBank/DDBJ databases">
        <title>Genomes of endolithic fungi from Antarctica.</title>
        <authorList>
            <person name="Coleine C."/>
            <person name="Masonjones S."/>
            <person name="Stajich J.E."/>
        </authorList>
    </citation>
    <scope>NUCLEOTIDE SEQUENCE [LARGE SCALE GENOMIC DNA]</scope>
    <source>
        <strain evidence="2 3">CCFEE 5187</strain>
    </source>
</reference>
<evidence type="ECO:0000313" key="3">
    <source>
        <dbReference type="Proteomes" id="UP000308768"/>
    </source>
</evidence>